<protein>
    <recommendedName>
        <fullName evidence="1">RNase H type-1 domain-containing protein</fullName>
    </recommendedName>
</protein>
<comment type="caution">
    <text evidence="2">The sequence shown here is derived from an EMBL/GenBank/DDBJ whole genome shotgun (WGS) entry which is preliminary data.</text>
</comment>
<sequence length="89" mass="10269">MAEAKAILFGIKWCLDKGFTNILVESDSMLITNMINGEAKTPWQIKHIIEDIHGLKVQGNFSLQHCYREVNMIEDYLANMQRFVSSYES</sequence>
<dbReference type="Gene3D" id="3.30.420.10">
    <property type="entry name" value="Ribonuclease H-like superfamily/Ribonuclease H"/>
    <property type="match status" value="1"/>
</dbReference>
<dbReference type="InterPro" id="IPR053151">
    <property type="entry name" value="RNase_H-like"/>
</dbReference>
<dbReference type="InterPro" id="IPR012337">
    <property type="entry name" value="RNaseH-like_sf"/>
</dbReference>
<evidence type="ECO:0000259" key="1">
    <source>
        <dbReference type="Pfam" id="PF13456"/>
    </source>
</evidence>
<dbReference type="InterPro" id="IPR002156">
    <property type="entry name" value="RNaseH_domain"/>
</dbReference>
<dbReference type="Pfam" id="PF13456">
    <property type="entry name" value="RVT_3"/>
    <property type="match status" value="1"/>
</dbReference>
<dbReference type="InterPro" id="IPR036397">
    <property type="entry name" value="RNaseH_sf"/>
</dbReference>
<reference evidence="2 3" key="1">
    <citation type="journal article" date="2021" name="bioRxiv">
        <title>Chromosome-scale and haplotype-resolved genome assembly of a tetraploid potato cultivar.</title>
        <authorList>
            <person name="Sun H."/>
            <person name="Jiao W.-B."/>
            <person name="Krause K."/>
            <person name="Campoy J.A."/>
            <person name="Goel M."/>
            <person name="Folz-Donahue K."/>
            <person name="Kukat C."/>
            <person name="Huettel B."/>
            <person name="Schneeberger K."/>
        </authorList>
    </citation>
    <scope>NUCLEOTIDE SEQUENCE [LARGE SCALE GENOMIC DNA]</scope>
    <source>
        <strain evidence="2">SolTubOtavaFocal</strain>
        <tissue evidence="2">Leaves</tissue>
    </source>
</reference>
<evidence type="ECO:0000313" key="2">
    <source>
        <dbReference type="EMBL" id="KAH0780727.1"/>
    </source>
</evidence>
<dbReference type="PANTHER" id="PTHR47723">
    <property type="entry name" value="OS05G0353850 PROTEIN"/>
    <property type="match status" value="1"/>
</dbReference>
<dbReference type="EMBL" id="JAIVGD010000001">
    <property type="protein sequence ID" value="KAH0780727.1"/>
    <property type="molecule type" value="Genomic_DNA"/>
</dbReference>
<dbReference type="PANTHER" id="PTHR47723:SF19">
    <property type="entry name" value="POLYNUCLEOTIDYL TRANSFERASE, RIBONUCLEASE H-LIKE SUPERFAMILY PROTEIN"/>
    <property type="match status" value="1"/>
</dbReference>
<accession>A0ABQ7WJ30</accession>
<dbReference type="Proteomes" id="UP000826656">
    <property type="component" value="Unassembled WGS sequence"/>
</dbReference>
<dbReference type="InterPro" id="IPR044730">
    <property type="entry name" value="RNase_H-like_dom_plant"/>
</dbReference>
<keyword evidence="3" id="KW-1185">Reference proteome</keyword>
<evidence type="ECO:0000313" key="3">
    <source>
        <dbReference type="Proteomes" id="UP000826656"/>
    </source>
</evidence>
<name>A0ABQ7WJ30_SOLTU</name>
<dbReference type="SUPFAM" id="SSF53098">
    <property type="entry name" value="Ribonuclease H-like"/>
    <property type="match status" value="1"/>
</dbReference>
<proteinExistence type="predicted"/>
<dbReference type="CDD" id="cd06222">
    <property type="entry name" value="RNase_H_like"/>
    <property type="match status" value="1"/>
</dbReference>
<organism evidence="2 3">
    <name type="scientific">Solanum tuberosum</name>
    <name type="common">Potato</name>
    <dbReference type="NCBI Taxonomy" id="4113"/>
    <lineage>
        <taxon>Eukaryota</taxon>
        <taxon>Viridiplantae</taxon>
        <taxon>Streptophyta</taxon>
        <taxon>Embryophyta</taxon>
        <taxon>Tracheophyta</taxon>
        <taxon>Spermatophyta</taxon>
        <taxon>Magnoliopsida</taxon>
        <taxon>eudicotyledons</taxon>
        <taxon>Gunneridae</taxon>
        <taxon>Pentapetalae</taxon>
        <taxon>asterids</taxon>
        <taxon>lamiids</taxon>
        <taxon>Solanales</taxon>
        <taxon>Solanaceae</taxon>
        <taxon>Solanoideae</taxon>
        <taxon>Solaneae</taxon>
        <taxon>Solanum</taxon>
    </lineage>
</organism>
<feature type="domain" description="RNase H type-1" evidence="1">
    <location>
        <begin position="1"/>
        <end position="80"/>
    </location>
</feature>
<gene>
    <name evidence="2" type="ORF">KY290_000325</name>
</gene>